<evidence type="ECO:0000313" key="2">
    <source>
        <dbReference type="Proteomes" id="UP000886881"/>
    </source>
</evidence>
<accession>A0A9D1GN52</accession>
<name>A0A9D1GN52_9BACT</name>
<comment type="caution">
    <text evidence="1">The sequence shown here is derived from an EMBL/GenBank/DDBJ whole genome shotgun (WGS) entry which is preliminary data.</text>
</comment>
<protein>
    <submittedName>
        <fullName evidence="1">Porin</fullName>
    </submittedName>
</protein>
<evidence type="ECO:0000313" key="1">
    <source>
        <dbReference type="EMBL" id="HIT46941.1"/>
    </source>
</evidence>
<gene>
    <name evidence="1" type="ORF">IAC35_03675</name>
</gene>
<dbReference type="Proteomes" id="UP000886881">
    <property type="component" value="Unassembled WGS sequence"/>
</dbReference>
<sequence>MLSRIWFPAAVLVFASAGAVDFGSSRLMESRIPSPEAFADTVIYEPYAYRFDPVTDSSLLDFSDSLDDEEMLDFGDSLANRLSPRDSLKALLDSSLWDKIDSIYIADSIAKAKAKFEAWYNSLSPKERRKYDAEQRMNLKAARADSLRLVKEEKQNIRDSIIAETPRILETYAIPDSMQYKRIISWTVDQDFHQMDIGIPDTSFNYRFYDYPFQRNDVNASWLGVAGSAVQYYDYFKRKSNEGVDFYDAYESWSFSPGTLPHYNTKTPYTELAYFGTLLATDEKESDNLHIFTTQNITPELNFSLLYDRFGGGGILENEETINKTAVVQTNYLGKKYMMHAGYIYNKISQRENGGINDLMWIRDTTVDGRDIRVNLTDARSEIKKNTFFLDQQLRIPFNFIMKMRAKKDSTLTFDSDSLMRDVTTAFIGHSTEFSTYTRKYTDNITDDIGREYYNNVFYYNPSSSADTMRVMKLDNKFFIRLQPWSSEGIVSKLDVGVGDELRTYFDSTLVRPQKHTENSFYIYGGAEGQLRNNFFWNAKARFDLIGYKAGDFDVSADGRFDFYPFRRARKSPVSIGVHFETTLQEPSWYQQHISTNHFRWDNDFGKISNTSVTGTIDIPRWKLNAKIGYSLLANNLWYDGQGIIRQNQQAMSVINASLRKEFVLGPLHLDNRALLQFSSNQEVLPLPTLALNLRYYFQFVVQRDETKTNNIMVMQIGANAFYNTPWHSPAWNPNLGVFHNQTENLYTNGPYFDVFVNVQWKRACIFIKYQNAGGGWPMDKFDYFSADRHIVTQNGIDGLKIGIYWPFYAQPRGNAGPPPSGR</sequence>
<dbReference type="InterPro" id="IPR025631">
    <property type="entry name" value="Porin_10"/>
</dbReference>
<reference evidence="1" key="1">
    <citation type="submission" date="2020-10" db="EMBL/GenBank/DDBJ databases">
        <authorList>
            <person name="Gilroy R."/>
        </authorList>
    </citation>
    <scope>NUCLEOTIDE SEQUENCE</scope>
    <source>
        <strain evidence="1">ChiHecec2B26-709</strain>
    </source>
</reference>
<dbReference type="AlphaFoldDB" id="A0A9D1GN52"/>
<dbReference type="EMBL" id="DVLC01000071">
    <property type="protein sequence ID" value="HIT46941.1"/>
    <property type="molecule type" value="Genomic_DNA"/>
</dbReference>
<organism evidence="1 2">
    <name type="scientific">Candidatus Cryptobacteroides merdipullorum</name>
    <dbReference type="NCBI Taxonomy" id="2840771"/>
    <lineage>
        <taxon>Bacteria</taxon>
        <taxon>Pseudomonadati</taxon>
        <taxon>Bacteroidota</taxon>
        <taxon>Bacteroidia</taxon>
        <taxon>Bacteroidales</taxon>
        <taxon>Candidatus Cryptobacteroides</taxon>
    </lineage>
</organism>
<proteinExistence type="predicted"/>
<reference evidence="1" key="2">
    <citation type="journal article" date="2021" name="PeerJ">
        <title>Extensive microbial diversity within the chicken gut microbiome revealed by metagenomics and culture.</title>
        <authorList>
            <person name="Gilroy R."/>
            <person name="Ravi A."/>
            <person name="Getino M."/>
            <person name="Pursley I."/>
            <person name="Horton D.L."/>
            <person name="Alikhan N.F."/>
            <person name="Baker D."/>
            <person name="Gharbi K."/>
            <person name="Hall N."/>
            <person name="Watson M."/>
            <person name="Adriaenssens E.M."/>
            <person name="Foster-Nyarko E."/>
            <person name="Jarju S."/>
            <person name="Secka A."/>
            <person name="Antonio M."/>
            <person name="Oren A."/>
            <person name="Chaudhuri R.R."/>
            <person name="La Ragione R."/>
            <person name="Hildebrand F."/>
            <person name="Pallen M.J."/>
        </authorList>
    </citation>
    <scope>NUCLEOTIDE SEQUENCE</scope>
    <source>
        <strain evidence="1">ChiHecec2B26-709</strain>
    </source>
</reference>
<dbReference type="Pfam" id="PF14121">
    <property type="entry name" value="Porin_10"/>
    <property type="match status" value="1"/>
</dbReference>